<dbReference type="Proteomes" id="UP000069030">
    <property type="component" value="Chromosome"/>
</dbReference>
<accession>A0AAI8C3P2</accession>
<proteinExistence type="predicted"/>
<dbReference type="Pfam" id="PF24832">
    <property type="entry name" value="DUF7716"/>
    <property type="match status" value="1"/>
</dbReference>
<dbReference type="AlphaFoldDB" id="A0AAI8C3P2"/>
<feature type="domain" description="DUF7716" evidence="1">
    <location>
        <begin position="32"/>
        <end position="119"/>
    </location>
</feature>
<reference evidence="2 3" key="1">
    <citation type="journal article" date="2016" name="J. Zhejiang Univ. Sci. B">
        <title>Antibiotic resistance mechanisms of Myroides sp.</title>
        <authorList>
            <person name="Hu S."/>
            <person name="Yuan S."/>
            <person name="Qu H."/>
            <person name="Jiang T."/>
            <person name="Zhou Y."/>
            <person name="Wang M."/>
            <person name="Ming D."/>
        </authorList>
    </citation>
    <scope>NUCLEOTIDE SEQUENCE [LARGE SCALE GENOMIC DNA]</scope>
    <source>
        <strain evidence="2 3">PR63039</strain>
    </source>
</reference>
<dbReference type="KEGG" id="mod:AS202_04320"/>
<protein>
    <recommendedName>
        <fullName evidence="1">DUF7716 domain-containing protein</fullName>
    </recommendedName>
</protein>
<evidence type="ECO:0000259" key="1">
    <source>
        <dbReference type="Pfam" id="PF24832"/>
    </source>
</evidence>
<organism evidence="2 3">
    <name type="scientific">Myroides odoratimimus</name>
    <dbReference type="NCBI Taxonomy" id="76832"/>
    <lineage>
        <taxon>Bacteria</taxon>
        <taxon>Pseudomonadati</taxon>
        <taxon>Bacteroidota</taxon>
        <taxon>Flavobacteriia</taxon>
        <taxon>Flavobacteriales</taxon>
        <taxon>Flavobacteriaceae</taxon>
        <taxon>Myroides</taxon>
    </lineage>
</organism>
<gene>
    <name evidence="2" type="ORF">AS202_04320</name>
</gene>
<dbReference type="RefSeq" id="WP_058699186.1">
    <property type="nucleotide sequence ID" value="NZ_CP013690.1"/>
</dbReference>
<evidence type="ECO:0000313" key="3">
    <source>
        <dbReference type="Proteomes" id="UP000069030"/>
    </source>
</evidence>
<dbReference type="InterPro" id="IPR056133">
    <property type="entry name" value="DUF7716"/>
</dbReference>
<dbReference type="EMBL" id="CP013690">
    <property type="protein sequence ID" value="ALU25425.1"/>
    <property type="molecule type" value="Genomic_DNA"/>
</dbReference>
<name>A0AAI8C3P2_9FLAO</name>
<sequence>MTPDFKNKTYRLAEFILLVKDRKERTMEYDPAYQYAIYAVEDEADVELEIYVGDPVEVTEDDEEIYPDAVTELDMWYLCSDEDIQDVVDLAVSQKPTVTVEELIMALDYYLTIDDFIDFD</sequence>
<evidence type="ECO:0000313" key="2">
    <source>
        <dbReference type="EMBL" id="ALU25425.1"/>
    </source>
</evidence>